<protein>
    <submittedName>
        <fullName evidence="1">Uncharacterized protein</fullName>
    </submittedName>
</protein>
<evidence type="ECO:0000313" key="1">
    <source>
        <dbReference type="EMBL" id="QNO52166.1"/>
    </source>
</evidence>
<reference evidence="1" key="1">
    <citation type="submission" date="2020-06" db="EMBL/GenBank/DDBJ databases">
        <title>Unique genomic features of the anaerobic methanotrophic archaea.</title>
        <authorList>
            <person name="Chadwick G.L."/>
            <person name="Skennerton C.T."/>
            <person name="Laso-Perez R."/>
            <person name="Leu A.O."/>
            <person name="Speth D.R."/>
            <person name="Yu H."/>
            <person name="Morgan-Lang C."/>
            <person name="Hatzenpichler R."/>
            <person name="Goudeau D."/>
            <person name="Malmstrom R."/>
            <person name="Brazelton W.J."/>
            <person name="Woyke T."/>
            <person name="Hallam S.J."/>
            <person name="Tyson G.W."/>
            <person name="Wegener G."/>
            <person name="Boetius A."/>
            <person name="Orphan V."/>
        </authorList>
    </citation>
    <scope>NUCLEOTIDE SEQUENCE</scope>
</reference>
<dbReference type="EMBL" id="MT631502">
    <property type="protein sequence ID" value="QNO52166.1"/>
    <property type="molecule type" value="Genomic_DNA"/>
</dbReference>
<dbReference type="AlphaFoldDB" id="A0A7G9YVY2"/>
<gene>
    <name evidence="1" type="ORF">MDNCFBIC_00037</name>
</gene>
<organism evidence="1">
    <name type="scientific">Candidatus Methanophagaceae archaeon ANME-1 ERB6</name>
    <dbReference type="NCBI Taxonomy" id="2759912"/>
    <lineage>
        <taxon>Archaea</taxon>
        <taxon>Methanobacteriati</taxon>
        <taxon>Methanobacteriota</taxon>
        <taxon>Stenosarchaea group</taxon>
        <taxon>Methanomicrobia</taxon>
        <taxon>Candidatus Methanophagales</taxon>
        <taxon>Candidatus Methanophagaceae</taxon>
    </lineage>
</organism>
<proteinExistence type="predicted"/>
<name>A0A7G9YVY2_9EURY</name>
<sequence length="89" mass="10162">MLTLTKAITYADLNATFRKGLRNGNWRKLKFLDKALFRAAMGFAKGGKSIVNGLLVEKLLGLVEKCERASQLKEWLKEPDYIFWLGTVR</sequence>
<accession>A0A7G9YVY2</accession>